<keyword evidence="2" id="KW-1185">Reference proteome</keyword>
<name>A0A5B7IPV6_PORTR</name>
<proteinExistence type="predicted"/>
<evidence type="ECO:0000313" key="2">
    <source>
        <dbReference type="Proteomes" id="UP000324222"/>
    </source>
</evidence>
<evidence type="ECO:0000313" key="1">
    <source>
        <dbReference type="EMBL" id="MPC84413.1"/>
    </source>
</evidence>
<organism evidence="1 2">
    <name type="scientific">Portunus trituberculatus</name>
    <name type="common">Swimming crab</name>
    <name type="synonym">Neptunus trituberculatus</name>
    <dbReference type="NCBI Taxonomy" id="210409"/>
    <lineage>
        <taxon>Eukaryota</taxon>
        <taxon>Metazoa</taxon>
        <taxon>Ecdysozoa</taxon>
        <taxon>Arthropoda</taxon>
        <taxon>Crustacea</taxon>
        <taxon>Multicrustacea</taxon>
        <taxon>Malacostraca</taxon>
        <taxon>Eumalacostraca</taxon>
        <taxon>Eucarida</taxon>
        <taxon>Decapoda</taxon>
        <taxon>Pleocyemata</taxon>
        <taxon>Brachyura</taxon>
        <taxon>Eubrachyura</taxon>
        <taxon>Portunoidea</taxon>
        <taxon>Portunidae</taxon>
        <taxon>Portuninae</taxon>
        <taxon>Portunus</taxon>
    </lineage>
</organism>
<dbReference type="AlphaFoldDB" id="A0A5B7IPV6"/>
<accession>A0A5B7IPV6</accession>
<sequence length="125" mass="14064">MTCTSVRCLPSLRVHCPPEMYVFTKSCCKMGGVFKFLALHSHRLCNVRAGRPRRSCEEGALHFLYVMNPHKCRVKALLKPLVGGDEMRRGPAHVRRLQTRAPGCLTNSTWKCSGYGCVPDVVREC</sequence>
<gene>
    <name evidence="1" type="ORF">E2C01_079151</name>
</gene>
<dbReference type="EMBL" id="VSRR010065406">
    <property type="protein sequence ID" value="MPC84413.1"/>
    <property type="molecule type" value="Genomic_DNA"/>
</dbReference>
<dbReference type="Proteomes" id="UP000324222">
    <property type="component" value="Unassembled WGS sequence"/>
</dbReference>
<reference evidence="1 2" key="1">
    <citation type="submission" date="2019-05" db="EMBL/GenBank/DDBJ databases">
        <title>Another draft genome of Portunus trituberculatus and its Hox gene families provides insights of decapod evolution.</title>
        <authorList>
            <person name="Jeong J.-H."/>
            <person name="Song I."/>
            <person name="Kim S."/>
            <person name="Choi T."/>
            <person name="Kim D."/>
            <person name="Ryu S."/>
            <person name="Kim W."/>
        </authorList>
    </citation>
    <scope>NUCLEOTIDE SEQUENCE [LARGE SCALE GENOMIC DNA]</scope>
    <source>
        <tissue evidence="1">Muscle</tissue>
    </source>
</reference>
<comment type="caution">
    <text evidence="1">The sequence shown here is derived from an EMBL/GenBank/DDBJ whole genome shotgun (WGS) entry which is preliminary data.</text>
</comment>
<protein>
    <submittedName>
        <fullName evidence="1">Uncharacterized protein</fullName>
    </submittedName>
</protein>